<protein>
    <submittedName>
        <fullName evidence="2">DUF721 domain-containing protein</fullName>
    </submittedName>
</protein>
<dbReference type="Pfam" id="PF05258">
    <property type="entry name" value="DciA"/>
    <property type="match status" value="1"/>
</dbReference>
<evidence type="ECO:0000313" key="2">
    <source>
        <dbReference type="EMBL" id="TVZ01722.1"/>
    </source>
</evidence>
<dbReference type="OrthoDB" id="5516926at2"/>
<dbReference type="PANTHER" id="PTHR36456">
    <property type="entry name" value="UPF0232 PROTEIN SCO3875"/>
    <property type="match status" value="1"/>
</dbReference>
<dbReference type="EMBL" id="RPFW01000006">
    <property type="protein sequence ID" value="TVZ01722.1"/>
    <property type="molecule type" value="Genomic_DNA"/>
</dbReference>
<keyword evidence="3" id="KW-1185">Reference proteome</keyword>
<comment type="caution">
    <text evidence="2">The sequence shown here is derived from an EMBL/GenBank/DDBJ whole genome shotgun (WGS) entry which is preliminary data.</text>
</comment>
<name>A0A6P2BRQ0_9ACTN</name>
<feature type="region of interest" description="Disordered" evidence="1">
    <location>
        <begin position="152"/>
        <end position="171"/>
    </location>
</feature>
<accession>A0A6P2BRQ0</accession>
<dbReference type="Proteomes" id="UP000460272">
    <property type="component" value="Unassembled WGS sequence"/>
</dbReference>
<feature type="compositionally biased region" description="Basic and acidic residues" evidence="1">
    <location>
        <begin position="1"/>
        <end position="28"/>
    </location>
</feature>
<evidence type="ECO:0000313" key="3">
    <source>
        <dbReference type="Proteomes" id="UP000460272"/>
    </source>
</evidence>
<sequence>MRPDPERARLAAEALARARADAWARGERPGAAPRSPQNQDHSERVGSNQSPSGSSAWSARPRRDDPQPLTAAFGGLLSARGWREQAAVGAIFGHWADIVGPQLALHTKPESFESGELTVTADSSAWAAQVRLMAPQLVKRLAEELGHGAVRRIRVKGPSGPPRSPGRLRVR</sequence>
<feature type="region of interest" description="Disordered" evidence="1">
    <location>
        <begin position="1"/>
        <end position="70"/>
    </location>
</feature>
<dbReference type="RefSeq" id="WP_145858543.1">
    <property type="nucleotide sequence ID" value="NZ_RPFW01000006.1"/>
</dbReference>
<dbReference type="InterPro" id="IPR007922">
    <property type="entry name" value="DciA-like"/>
</dbReference>
<proteinExistence type="predicted"/>
<dbReference type="PANTHER" id="PTHR36456:SF1">
    <property type="entry name" value="UPF0232 PROTEIN SCO3875"/>
    <property type="match status" value="1"/>
</dbReference>
<gene>
    <name evidence="2" type="ORF">EAS64_30115</name>
</gene>
<feature type="compositionally biased region" description="Polar residues" evidence="1">
    <location>
        <begin position="35"/>
        <end position="57"/>
    </location>
</feature>
<organism evidence="2 3">
    <name type="scientific">Trebonia kvetii</name>
    <dbReference type="NCBI Taxonomy" id="2480626"/>
    <lineage>
        <taxon>Bacteria</taxon>
        <taxon>Bacillati</taxon>
        <taxon>Actinomycetota</taxon>
        <taxon>Actinomycetes</taxon>
        <taxon>Streptosporangiales</taxon>
        <taxon>Treboniaceae</taxon>
        <taxon>Trebonia</taxon>
    </lineage>
</organism>
<dbReference type="AlphaFoldDB" id="A0A6P2BRQ0"/>
<reference evidence="2 3" key="1">
    <citation type="submission" date="2018-11" db="EMBL/GenBank/DDBJ databases">
        <title>Trebonia kvetii gen.nov., sp.nov., a novel acidophilic actinobacterium, and proposal of the new actinobacterial family Treboniaceae fam. nov.</title>
        <authorList>
            <person name="Rapoport D."/>
            <person name="Sagova-Mareckova M."/>
            <person name="Sedlacek I."/>
            <person name="Provaznik J."/>
            <person name="Kralova S."/>
            <person name="Pavlinic D."/>
            <person name="Benes V."/>
            <person name="Kopecky J."/>
        </authorList>
    </citation>
    <scope>NUCLEOTIDE SEQUENCE [LARGE SCALE GENOMIC DNA]</scope>
    <source>
        <strain evidence="2 3">15Tr583</strain>
    </source>
</reference>
<evidence type="ECO:0000256" key="1">
    <source>
        <dbReference type="SAM" id="MobiDB-lite"/>
    </source>
</evidence>